<dbReference type="Proteomes" id="UP000030753">
    <property type="component" value="Unassembled WGS sequence"/>
</dbReference>
<dbReference type="AlphaFoldDB" id="W9HQ51"/>
<proteinExistence type="predicted"/>
<organism evidence="1 2">
    <name type="scientific">Fusarium oxysporum NRRL 32931</name>
    <dbReference type="NCBI Taxonomy" id="660029"/>
    <lineage>
        <taxon>Eukaryota</taxon>
        <taxon>Fungi</taxon>
        <taxon>Dikarya</taxon>
        <taxon>Ascomycota</taxon>
        <taxon>Pezizomycotina</taxon>
        <taxon>Sordariomycetes</taxon>
        <taxon>Hypocreomycetidae</taxon>
        <taxon>Hypocreales</taxon>
        <taxon>Nectriaceae</taxon>
        <taxon>Fusarium</taxon>
        <taxon>Fusarium oxysporum species complex</taxon>
    </lineage>
</organism>
<sequence>MCVYCSPTDNEVGYQATPCAIYVSYWKNHAASKNIPYISPTSLSTDFLVKCILDACTLHGLVHVFNMEICDYEVVAVDDKRYSSLTKDECPVKNPRSGGLIDDKVAIHCLKTVEHHRFTVLAWRPKKDGAETLPFMDREGNVLPFSGHNLEALQASVGKIATHPSSNNSSKATLQQENAELKEILREEVISDLDSRFYEINDRAEVVFWQQNYREMKERDNSLEAKLSSEY</sequence>
<evidence type="ECO:0000313" key="2">
    <source>
        <dbReference type="Proteomes" id="UP000030753"/>
    </source>
</evidence>
<dbReference type="EMBL" id="JH717848">
    <property type="protein sequence ID" value="EWY82964.1"/>
    <property type="molecule type" value="Genomic_DNA"/>
</dbReference>
<accession>W9HQ51</accession>
<protein>
    <submittedName>
        <fullName evidence="1">Uncharacterized protein</fullName>
    </submittedName>
</protein>
<dbReference type="OrthoDB" id="5085548at2759"/>
<dbReference type="HOGENOM" id="CLU_094282_0_0_1"/>
<evidence type="ECO:0000313" key="1">
    <source>
        <dbReference type="EMBL" id="EWY82964.1"/>
    </source>
</evidence>
<name>W9HQ51_FUSOX</name>
<gene>
    <name evidence="1" type="ORF">FOYG_15044</name>
</gene>
<reference evidence="1 2" key="1">
    <citation type="submission" date="2011-06" db="EMBL/GenBank/DDBJ databases">
        <title>The Genome Sequence of Fusarium oxysporum FOSC 3-a.</title>
        <authorList>
            <consortium name="The Broad Institute Genome Sequencing Platform"/>
            <person name="Ma L.-J."/>
            <person name="Gale L.R."/>
            <person name="Schwartz D.C."/>
            <person name="Zhou S."/>
            <person name="Corby-Kistler H."/>
            <person name="Young S.K."/>
            <person name="Zeng Q."/>
            <person name="Gargeya S."/>
            <person name="Fitzgerald M."/>
            <person name="Haas B."/>
            <person name="Abouelleil A."/>
            <person name="Alvarado L."/>
            <person name="Arachchi H.M."/>
            <person name="Berlin A."/>
            <person name="Brown A."/>
            <person name="Chapman S.B."/>
            <person name="Chen Z."/>
            <person name="Dunbar C."/>
            <person name="Freedman E."/>
            <person name="Gearin G."/>
            <person name="Gellesch M."/>
            <person name="Goldberg J."/>
            <person name="Griggs A."/>
            <person name="Gujja S."/>
            <person name="Heiman D."/>
            <person name="Howarth C."/>
            <person name="Larson L."/>
            <person name="Lui A."/>
            <person name="MacDonald P.J.P."/>
            <person name="Mehta T."/>
            <person name="Montmayeur A."/>
            <person name="Murphy C."/>
            <person name="Neiman D."/>
            <person name="Pearson M."/>
            <person name="Priest M."/>
            <person name="Roberts A."/>
            <person name="Saif S."/>
            <person name="Shea T."/>
            <person name="Shenoy N."/>
            <person name="Sisk P."/>
            <person name="Stolte C."/>
            <person name="Sykes S."/>
            <person name="Wortman J."/>
            <person name="Nusbaum C."/>
            <person name="Birren B."/>
        </authorList>
    </citation>
    <scope>NUCLEOTIDE SEQUENCE [LARGE SCALE GENOMIC DNA]</scope>
    <source>
        <strain evidence="2">FOSC 3-a</strain>
    </source>
</reference>